<comment type="function">
    <text evidence="7">DNA polymerase III is a complex, multichain enzyme responsible for most of the replicative synthesis in bacteria. The epsilon subunit contain the editing function and is a proofreading 3'-5' exonuclease.</text>
</comment>
<dbReference type="GO" id="GO:0003887">
    <property type="term" value="F:DNA-directed DNA polymerase activity"/>
    <property type="evidence" value="ECO:0007669"/>
    <property type="project" value="UniProtKB-EC"/>
</dbReference>
<dbReference type="SUPFAM" id="SSF53098">
    <property type="entry name" value="Ribonuclease H-like"/>
    <property type="match status" value="1"/>
</dbReference>
<dbReference type="InterPro" id="IPR013520">
    <property type="entry name" value="Ribonucl_H"/>
</dbReference>
<dbReference type="InterPro" id="IPR006054">
    <property type="entry name" value="DnaQ"/>
</dbReference>
<keyword evidence="4" id="KW-0378">Hydrolase</keyword>
<reference evidence="11 12" key="1">
    <citation type="journal article" date="2014" name="Syst. Appl. Microbiol.">
        <title>Evidence for the existence of two new members of the family Chlamydiaceae and proposal of Chlamydia avium sp. nov. and Chlamydia gallinacea sp. nov.</title>
        <authorList>
            <person name="Sachse K."/>
            <person name="Laroucau K."/>
            <person name="Riege K."/>
            <person name="Wehner S."/>
            <person name="Dilcher M."/>
            <person name="Creasy H.H."/>
            <person name="Weidmann M."/>
            <person name="Myers G."/>
            <person name="Vorimore F."/>
            <person name="Vicari N."/>
            <person name="Magnino S."/>
            <person name="Liebler-Tenorio E."/>
            <person name="Ruettger A."/>
            <person name="Bavoil P.M."/>
            <person name="Hufert F.T."/>
            <person name="Rossello-Mora R."/>
            <person name="Marz M."/>
        </authorList>
    </citation>
    <scope>NUCLEOTIDE SEQUENCE [LARGE SCALE GENOMIC DNA]</scope>
    <source>
        <strain evidence="11 12">10DC88</strain>
    </source>
</reference>
<dbReference type="GO" id="GO:0008296">
    <property type="term" value="F:3'-5'-DNA exonuclease activity"/>
    <property type="evidence" value="ECO:0007669"/>
    <property type="project" value="TreeGrafter"/>
</dbReference>
<evidence type="ECO:0000256" key="8">
    <source>
        <dbReference type="ARBA" id="ARBA00025769"/>
    </source>
</evidence>
<keyword evidence="3" id="KW-0479">Metal-binding</keyword>
<dbReference type="NCBIfam" id="TIGR00573">
    <property type="entry name" value="dnaq"/>
    <property type="match status" value="1"/>
</dbReference>
<dbReference type="Pfam" id="PF00929">
    <property type="entry name" value="RNase_T"/>
    <property type="match status" value="1"/>
</dbReference>
<proteinExistence type="inferred from homology"/>
<accession>W8JZE8</accession>
<dbReference type="GO" id="GO:0006308">
    <property type="term" value="P:DNA catabolic process"/>
    <property type="evidence" value="ECO:0007669"/>
    <property type="project" value="TreeGrafter"/>
</dbReference>
<protein>
    <submittedName>
        <fullName evidence="11">DNA polymerase III subunit epsilon</fullName>
        <ecNumber evidence="11">2.7.7.7</ecNumber>
    </submittedName>
</protein>
<organism evidence="11 12">
    <name type="scientific">Chlamydia avium 10DC88</name>
    <dbReference type="NCBI Taxonomy" id="1229831"/>
    <lineage>
        <taxon>Bacteria</taxon>
        <taxon>Pseudomonadati</taxon>
        <taxon>Chlamydiota</taxon>
        <taxon>Chlamydiia</taxon>
        <taxon>Chlamydiales</taxon>
        <taxon>Chlamydiaceae</taxon>
        <taxon>Chlamydia/Chlamydophila group</taxon>
        <taxon>Chlamydia</taxon>
    </lineage>
</organism>
<comment type="similarity">
    <text evidence="8">Belongs to the exonuclease superfamily. TREX family.</text>
</comment>
<evidence type="ECO:0000256" key="4">
    <source>
        <dbReference type="ARBA" id="ARBA00022801"/>
    </source>
</evidence>
<feature type="domain" description="Exonuclease" evidence="10">
    <location>
        <begin position="4"/>
        <end position="169"/>
    </location>
</feature>
<dbReference type="EMBL" id="CP006571">
    <property type="protein sequence ID" value="AHK63062.1"/>
    <property type="molecule type" value="Genomic_DNA"/>
</dbReference>
<dbReference type="PANTHER" id="PTHR13058">
    <property type="entry name" value="THREE PRIME REPAIR EXONUCLEASE 1, 2"/>
    <property type="match status" value="1"/>
</dbReference>
<dbReference type="GO" id="GO:0046872">
    <property type="term" value="F:metal ion binding"/>
    <property type="evidence" value="ECO:0007669"/>
    <property type="project" value="UniProtKB-KW"/>
</dbReference>
<gene>
    <name evidence="11" type="primary">dnaQ</name>
    <name evidence="11" type="ORF">M832_01930</name>
</gene>
<evidence type="ECO:0000259" key="10">
    <source>
        <dbReference type="SMART" id="SM00479"/>
    </source>
</evidence>
<dbReference type="CDD" id="cd06127">
    <property type="entry name" value="DEDDh"/>
    <property type="match status" value="1"/>
</dbReference>
<dbReference type="GO" id="GO:0003677">
    <property type="term" value="F:DNA binding"/>
    <property type="evidence" value="ECO:0007669"/>
    <property type="project" value="InterPro"/>
</dbReference>
<dbReference type="GO" id="GO:0005737">
    <property type="term" value="C:cytoplasm"/>
    <property type="evidence" value="ECO:0007669"/>
    <property type="project" value="TreeGrafter"/>
</dbReference>
<evidence type="ECO:0000256" key="6">
    <source>
        <dbReference type="ARBA" id="ARBA00022842"/>
    </source>
</evidence>
<evidence type="ECO:0000313" key="12">
    <source>
        <dbReference type="Proteomes" id="UP000019433"/>
    </source>
</evidence>
<dbReference type="eggNOG" id="COG3530">
    <property type="taxonomic scope" value="Bacteria"/>
</dbReference>
<keyword evidence="11" id="KW-0548">Nucleotidyltransferase</keyword>
<evidence type="ECO:0000256" key="9">
    <source>
        <dbReference type="ARBA" id="ARBA00026073"/>
    </source>
</evidence>
<dbReference type="FunFam" id="3.30.420.10:FF:000045">
    <property type="entry name" value="3'-5' exonuclease DinG"/>
    <property type="match status" value="1"/>
</dbReference>
<sequence length="230" mass="26324">MMTALIFYDTETTGTQIDKDRVIEIAAFNNITKQSFVTYVNPEIPIPEEASKIHGITDSTVASSPKFPEAYGQFRDFCGNNAILVAHNNDSFDFPLLEKECRRHSLEILELRTIDSLKWAQKYRPDLPKHNLQYLRQVYGFSENQAHRALDDVITLYNVFSALIGDLSVEQVFSLTQNNCNPKVFKMPFGKYKGKPLTEVPVSYIQWLENQGNLDKDMQSAIQLMKQMSS</sequence>
<evidence type="ECO:0000313" key="11">
    <source>
        <dbReference type="EMBL" id="AHK63062.1"/>
    </source>
</evidence>
<dbReference type="EC" id="2.7.7.7" evidence="11"/>
<name>W8JZE8_9CHLA</name>
<dbReference type="InterPro" id="IPR040393">
    <property type="entry name" value="TREX1/2"/>
</dbReference>
<dbReference type="PANTHER" id="PTHR13058:SF19">
    <property type="entry name" value="LD40940P"/>
    <property type="match status" value="1"/>
</dbReference>
<dbReference type="PATRIC" id="fig|1229831.3.peg.196"/>
<evidence type="ECO:0000256" key="5">
    <source>
        <dbReference type="ARBA" id="ARBA00022839"/>
    </source>
</evidence>
<dbReference type="HOGENOM" id="CLU_047806_7_1_0"/>
<dbReference type="eggNOG" id="COG0847">
    <property type="taxonomic scope" value="Bacteria"/>
</dbReference>
<dbReference type="Proteomes" id="UP000019433">
    <property type="component" value="Chromosome"/>
</dbReference>
<dbReference type="Pfam" id="PF12843">
    <property type="entry name" value="QSregVF_b"/>
    <property type="match status" value="1"/>
</dbReference>
<evidence type="ECO:0000256" key="7">
    <source>
        <dbReference type="ARBA" id="ARBA00025483"/>
    </source>
</evidence>
<dbReference type="InterPro" id="IPR012337">
    <property type="entry name" value="RNaseH-like_sf"/>
</dbReference>
<dbReference type="GO" id="GO:0006260">
    <property type="term" value="P:DNA replication"/>
    <property type="evidence" value="ECO:0007669"/>
    <property type="project" value="InterPro"/>
</dbReference>
<dbReference type="NCBIfam" id="NF004963">
    <property type="entry name" value="PRK06309.1"/>
    <property type="match status" value="1"/>
</dbReference>
<keyword evidence="5" id="KW-0269">Exonuclease</keyword>
<dbReference type="STRING" id="1229831.M832_01930"/>
<comment type="subunit">
    <text evidence="9">DNA polymerase III contains a core (composed of alpha, epsilon and theta chains) that associates with a tau subunit. This core dimerizes to form the POLIII' complex. PolIII' associates with the gamma complex (composed of gamma, delta, delta', psi and chi chains) and with the beta chain to form the complete DNA polymerase III complex.</text>
</comment>
<keyword evidence="2" id="KW-0540">Nuclease</keyword>
<dbReference type="AlphaFoldDB" id="W8JZE8"/>
<keyword evidence="6" id="KW-0460">Magnesium</keyword>
<dbReference type="InterPro" id="IPR036397">
    <property type="entry name" value="RNaseH_sf"/>
</dbReference>
<evidence type="ECO:0000256" key="3">
    <source>
        <dbReference type="ARBA" id="ARBA00022723"/>
    </source>
</evidence>
<dbReference type="Gene3D" id="3.30.420.10">
    <property type="entry name" value="Ribonuclease H-like superfamily/Ribonuclease H"/>
    <property type="match status" value="1"/>
</dbReference>
<comment type="cofactor">
    <cofactor evidence="1">
        <name>Mg(2+)</name>
        <dbReference type="ChEBI" id="CHEBI:18420"/>
    </cofactor>
</comment>
<dbReference type="SMART" id="SM00479">
    <property type="entry name" value="EXOIII"/>
    <property type="match status" value="1"/>
</dbReference>
<evidence type="ECO:0000256" key="1">
    <source>
        <dbReference type="ARBA" id="ARBA00001946"/>
    </source>
</evidence>
<dbReference type="KEGG" id="cav:M832_01930"/>
<evidence type="ECO:0000256" key="2">
    <source>
        <dbReference type="ARBA" id="ARBA00022722"/>
    </source>
</evidence>
<dbReference type="InterPro" id="IPR024530">
    <property type="entry name" value="QSregVF_b"/>
</dbReference>
<keyword evidence="11" id="KW-0808">Transferase</keyword>